<keyword evidence="6" id="KW-0808">Transferase</keyword>
<evidence type="ECO:0000256" key="17">
    <source>
        <dbReference type="SAM" id="Phobius"/>
    </source>
</evidence>
<dbReference type="eggNOG" id="ENOG502R9F0">
    <property type="taxonomic scope" value="Eukaryota"/>
</dbReference>
<dbReference type="PANTHER" id="PTHR10689:SF6">
    <property type="entry name" value="MICROSOMAL GLUTATHIONE S-TRANSFERASE 1"/>
    <property type="match status" value="1"/>
</dbReference>
<protein>
    <recommendedName>
        <fullName evidence="15">Microsomal glutathione S-transferase 1</fullName>
        <ecNumber evidence="5">2.5.1.18</ecNumber>
    </recommendedName>
</protein>
<sequence length="326" mass="35914">MSASVEMKTYIVCTAVLYFKFLRVTMIQAKKTFDAGGRAPEDKKLPLARGRPPQNYGLDTKVTDEKILKAREVEHRWRRIVQNDLESIPFALLIFGGGIFAGGNTAVQCGAMVAYTTLRCFHTVAYAKKLQPHRAWCWRLGVVSTLVGTVNAIVGVSETDTTALNAFTMTGSTEMKAYVTCAAILYIKFVVATAIQATKTFDAGGRPPEDKNLPLAKGRREQNYGLHADENDAELLKAKEVELRWRRIIANDLESIPLALLIFAGGIFAGGNDIVYAVSLGLYTALRCFHTYAYANELQPHRAWCWRIGVLAILVGAVNSIVGVYS</sequence>
<evidence type="ECO:0000313" key="18">
    <source>
        <dbReference type="EnsemblProtists" id="PYU1_T007789"/>
    </source>
</evidence>
<feature type="transmembrane region" description="Helical" evidence="17">
    <location>
        <begin position="177"/>
        <end position="197"/>
    </location>
</feature>
<dbReference type="EC" id="2.5.1.18" evidence="5"/>
<dbReference type="GO" id="GO:0004364">
    <property type="term" value="F:glutathione transferase activity"/>
    <property type="evidence" value="ECO:0007669"/>
    <property type="project" value="UniProtKB-EC"/>
</dbReference>
<dbReference type="InterPro" id="IPR040162">
    <property type="entry name" value="MGST1-like"/>
</dbReference>
<keyword evidence="10 17" id="KW-1133">Transmembrane helix</keyword>
<evidence type="ECO:0000256" key="11">
    <source>
        <dbReference type="ARBA" id="ARBA00022990"/>
    </source>
</evidence>
<keyword evidence="7 17" id="KW-0812">Transmembrane</keyword>
<comment type="subcellular location">
    <subcellularLocation>
        <location evidence="3">Endoplasmic reticulum membrane</location>
        <topology evidence="3">Multi-pass membrane protein</topology>
    </subcellularLocation>
    <subcellularLocation>
        <location evidence="2">Mitochondrion outer membrane</location>
    </subcellularLocation>
</comment>
<evidence type="ECO:0000256" key="15">
    <source>
        <dbReference type="ARBA" id="ARBA00039397"/>
    </source>
</evidence>
<dbReference type="HOGENOM" id="CLU_958035_0_0_1"/>
<dbReference type="Pfam" id="PF01124">
    <property type="entry name" value="MAPEG"/>
    <property type="match status" value="2"/>
</dbReference>
<proteinExistence type="inferred from homology"/>
<keyword evidence="12" id="KW-0496">Mitochondrion</keyword>
<comment type="similarity">
    <text evidence="4">Belongs to the MAPEG family.</text>
</comment>
<keyword evidence="11" id="KW-0007">Acetylation</keyword>
<evidence type="ECO:0000256" key="7">
    <source>
        <dbReference type="ARBA" id="ARBA00022692"/>
    </source>
</evidence>
<dbReference type="GO" id="GO:0005789">
    <property type="term" value="C:endoplasmic reticulum membrane"/>
    <property type="evidence" value="ECO:0007669"/>
    <property type="project" value="UniProtKB-SubCell"/>
</dbReference>
<dbReference type="SUPFAM" id="SSF161084">
    <property type="entry name" value="MAPEG domain-like"/>
    <property type="match status" value="2"/>
</dbReference>
<dbReference type="Proteomes" id="UP000019132">
    <property type="component" value="Unassembled WGS sequence"/>
</dbReference>
<comment type="catalytic activity">
    <reaction evidence="16">
        <text>RX + glutathione = an S-substituted glutathione + a halide anion + H(+)</text>
        <dbReference type="Rhea" id="RHEA:16437"/>
        <dbReference type="ChEBI" id="CHEBI:15378"/>
        <dbReference type="ChEBI" id="CHEBI:16042"/>
        <dbReference type="ChEBI" id="CHEBI:17792"/>
        <dbReference type="ChEBI" id="CHEBI:57925"/>
        <dbReference type="ChEBI" id="CHEBI:90779"/>
        <dbReference type="EC" id="2.5.1.18"/>
    </reaction>
    <physiologicalReaction direction="left-to-right" evidence="16">
        <dbReference type="Rhea" id="RHEA:16438"/>
    </physiologicalReaction>
</comment>
<evidence type="ECO:0000256" key="3">
    <source>
        <dbReference type="ARBA" id="ARBA00004477"/>
    </source>
</evidence>
<dbReference type="VEuPathDB" id="FungiDB:PYU1_G007773"/>
<reference evidence="19" key="2">
    <citation type="submission" date="2010-04" db="EMBL/GenBank/DDBJ databases">
        <authorList>
            <person name="Buell R."/>
            <person name="Hamilton J."/>
            <person name="Hostetler J."/>
        </authorList>
    </citation>
    <scope>NUCLEOTIDE SEQUENCE [LARGE SCALE GENOMIC DNA]</scope>
    <source>
        <strain evidence="19">DAOM:BR144</strain>
    </source>
</reference>
<keyword evidence="9" id="KW-0256">Endoplasmic reticulum</keyword>
<organism evidence="18 19">
    <name type="scientific">Globisporangium ultimum (strain ATCC 200006 / CBS 805.95 / DAOM BR144)</name>
    <name type="common">Pythium ultimum</name>
    <dbReference type="NCBI Taxonomy" id="431595"/>
    <lineage>
        <taxon>Eukaryota</taxon>
        <taxon>Sar</taxon>
        <taxon>Stramenopiles</taxon>
        <taxon>Oomycota</taxon>
        <taxon>Peronosporomycetes</taxon>
        <taxon>Pythiales</taxon>
        <taxon>Pythiaceae</taxon>
        <taxon>Globisporangium</taxon>
    </lineage>
</organism>
<evidence type="ECO:0000256" key="10">
    <source>
        <dbReference type="ARBA" id="ARBA00022989"/>
    </source>
</evidence>
<evidence type="ECO:0000256" key="4">
    <source>
        <dbReference type="ARBA" id="ARBA00010459"/>
    </source>
</evidence>
<name>K3WS45_GLOUD</name>
<dbReference type="InterPro" id="IPR023352">
    <property type="entry name" value="MAPEG-like_dom_sf"/>
</dbReference>
<dbReference type="PANTHER" id="PTHR10689">
    <property type="entry name" value="MICROSOMAL GLUTATHIONE S-TRANSFERASE 1"/>
    <property type="match status" value="1"/>
</dbReference>
<dbReference type="AlphaFoldDB" id="K3WS45"/>
<evidence type="ECO:0000256" key="2">
    <source>
        <dbReference type="ARBA" id="ARBA00004294"/>
    </source>
</evidence>
<dbReference type="Gene3D" id="1.20.120.550">
    <property type="entry name" value="Membrane associated eicosanoid/glutathione metabolism-like domain"/>
    <property type="match status" value="2"/>
</dbReference>
<dbReference type="EnsemblProtists" id="PYU1_T007789">
    <property type="protein sequence ID" value="PYU1_T007789"/>
    <property type="gene ID" value="PYU1_G007773"/>
</dbReference>
<evidence type="ECO:0000256" key="14">
    <source>
        <dbReference type="ARBA" id="ARBA00038540"/>
    </source>
</evidence>
<evidence type="ECO:0000313" key="19">
    <source>
        <dbReference type="Proteomes" id="UP000019132"/>
    </source>
</evidence>
<evidence type="ECO:0000256" key="6">
    <source>
        <dbReference type="ARBA" id="ARBA00022679"/>
    </source>
</evidence>
<keyword evidence="8" id="KW-1000">Mitochondrion outer membrane</keyword>
<dbReference type="InterPro" id="IPR001129">
    <property type="entry name" value="Membr-assoc_MAPEG"/>
</dbReference>
<dbReference type="FunFam" id="1.20.120.550:FF:000005">
    <property type="entry name" value="Inorganic phosphate transporter 1-6"/>
    <property type="match status" value="2"/>
</dbReference>
<evidence type="ECO:0000256" key="1">
    <source>
        <dbReference type="ARBA" id="ARBA00003701"/>
    </source>
</evidence>
<dbReference type="GO" id="GO:0005741">
    <property type="term" value="C:mitochondrial outer membrane"/>
    <property type="evidence" value="ECO:0007669"/>
    <property type="project" value="UniProtKB-SubCell"/>
</dbReference>
<reference evidence="19" key="1">
    <citation type="journal article" date="2010" name="Genome Biol.">
        <title>Genome sequence of the necrotrophic plant pathogen Pythium ultimum reveals original pathogenicity mechanisms and effector repertoire.</title>
        <authorList>
            <person name="Levesque C.A."/>
            <person name="Brouwer H."/>
            <person name="Cano L."/>
            <person name="Hamilton J.P."/>
            <person name="Holt C."/>
            <person name="Huitema E."/>
            <person name="Raffaele S."/>
            <person name="Robideau G.P."/>
            <person name="Thines M."/>
            <person name="Win J."/>
            <person name="Zerillo M.M."/>
            <person name="Beakes G.W."/>
            <person name="Boore J.L."/>
            <person name="Busam D."/>
            <person name="Dumas B."/>
            <person name="Ferriera S."/>
            <person name="Fuerstenberg S.I."/>
            <person name="Gachon C.M."/>
            <person name="Gaulin E."/>
            <person name="Govers F."/>
            <person name="Grenville-Briggs L."/>
            <person name="Horner N."/>
            <person name="Hostetler J."/>
            <person name="Jiang R.H."/>
            <person name="Johnson J."/>
            <person name="Krajaejun T."/>
            <person name="Lin H."/>
            <person name="Meijer H.J."/>
            <person name="Moore B."/>
            <person name="Morris P."/>
            <person name="Phuntmart V."/>
            <person name="Puiu D."/>
            <person name="Shetty J."/>
            <person name="Stajich J.E."/>
            <person name="Tripathy S."/>
            <person name="Wawra S."/>
            <person name="van West P."/>
            <person name="Whitty B.R."/>
            <person name="Coutinho P.M."/>
            <person name="Henrissat B."/>
            <person name="Martin F."/>
            <person name="Thomas P.D."/>
            <person name="Tyler B.M."/>
            <person name="De Vries R.P."/>
            <person name="Kamoun S."/>
            <person name="Yandell M."/>
            <person name="Tisserat N."/>
            <person name="Buell C.R."/>
        </authorList>
    </citation>
    <scope>NUCLEOTIDE SEQUENCE</scope>
    <source>
        <strain evidence="19">DAOM:BR144</strain>
    </source>
</reference>
<evidence type="ECO:0000256" key="9">
    <source>
        <dbReference type="ARBA" id="ARBA00022824"/>
    </source>
</evidence>
<comment type="function">
    <text evidence="1">Conjugation of reduced glutathione to a wide number of exogenous and endogenous hydrophobic electrophiles.</text>
</comment>
<evidence type="ECO:0000256" key="16">
    <source>
        <dbReference type="ARBA" id="ARBA00049385"/>
    </source>
</evidence>
<feature type="transmembrane region" description="Helical" evidence="17">
    <location>
        <begin position="136"/>
        <end position="157"/>
    </location>
</feature>
<evidence type="ECO:0000256" key="5">
    <source>
        <dbReference type="ARBA" id="ARBA00012452"/>
    </source>
</evidence>
<accession>K3WS45</accession>
<keyword evidence="13 17" id="KW-0472">Membrane</keyword>
<feature type="transmembrane region" description="Helical" evidence="17">
    <location>
        <begin position="88"/>
        <end position="115"/>
    </location>
</feature>
<evidence type="ECO:0000256" key="13">
    <source>
        <dbReference type="ARBA" id="ARBA00023136"/>
    </source>
</evidence>
<dbReference type="InParanoid" id="K3WS45"/>
<feature type="transmembrane region" description="Helical" evidence="17">
    <location>
        <begin position="304"/>
        <end position="325"/>
    </location>
</feature>
<evidence type="ECO:0000256" key="8">
    <source>
        <dbReference type="ARBA" id="ARBA00022787"/>
    </source>
</evidence>
<dbReference type="EMBL" id="GL376617">
    <property type="status" value="NOT_ANNOTATED_CDS"/>
    <property type="molecule type" value="Genomic_DNA"/>
</dbReference>
<dbReference type="OMA" id="VHRWERI"/>
<comment type="subunit">
    <text evidence="14">Homotrimer; The trimer binds only one molecule of glutathione.</text>
</comment>
<keyword evidence="19" id="KW-1185">Reference proteome</keyword>
<reference evidence="18" key="3">
    <citation type="submission" date="2015-02" db="UniProtKB">
        <authorList>
            <consortium name="EnsemblProtists"/>
        </authorList>
    </citation>
    <scope>IDENTIFICATION</scope>
    <source>
        <strain evidence="18">DAOM BR144</strain>
    </source>
</reference>
<evidence type="ECO:0000256" key="12">
    <source>
        <dbReference type="ARBA" id="ARBA00023128"/>
    </source>
</evidence>